<dbReference type="NCBIfam" id="TIGR04256">
    <property type="entry name" value="GxxExxY"/>
    <property type="match status" value="1"/>
</dbReference>
<dbReference type="InterPro" id="IPR026350">
    <property type="entry name" value="GxxExxY"/>
</dbReference>
<dbReference type="STRING" id="1454003.AW10_00197"/>
<dbReference type="AlphaFoldDB" id="A0A011NJP4"/>
<name>A0A011NJP4_9PROT</name>
<organism evidence="1 2">
    <name type="scientific">Candidatus Accumulibacter appositus</name>
    <dbReference type="NCBI Taxonomy" id="1454003"/>
    <lineage>
        <taxon>Bacteria</taxon>
        <taxon>Pseudomonadati</taxon>
        <taxon>Pseudomonadota</taxon>
        <taxon>Betaproteobacteria</taxon>
        <taxon>Candidatus Accumulibacter</taxon>
    </lineage>
</organism>
<evidence type="ECO:0000313" key="2">
    <source>
        <dbReference type="Proteomes" id="UP000021816"/>
    </source>
</evidence>
<dbReference type="Proteomes" id="UP000021816">
    <property type="component" value="Unassembled WGS sequence"/>
</dbReference>
<gene>
    <name evidence="1" type="ORF">AW10_00197</name>
</gene>
<dbReference type="PATRIC" id="fig|1454003.3.peg.198"/>
<comment type="caution">
    <text evidence="1">The sequence shown here is derived from an EMBL/GenBank/DDBJ whole genome shotgun (WGS) entry which is preliminary data.</text>
</comment>
<dbReference type="EMBL" id="JEMX01000007">
    <property type="protein sequence ID" value="EXI82963.1"/>
    <property type="molecule type" value="Genomic_DNA"/>
</dbReference>
<evidence type="ECO:0000313" key="1">
    <source>
        <dbReference type="EMBL" id="EXI82963.1"/>
    </source>
</evidence>
<accession>A0A011NJP4</accession>
<reference evidence="1 2" key="1">
    <citation type="submission" date="2014-02" db="EMBL/GenBank/DDBJ databases">
        <title>Expanding our view of genomic diversity in Candidatus Accumulibacter clades.</title>
        <authorList>
            <person name="Skennerton C.T."/>
            <person name="Barr J.J."/>
            <person name="Slater F.R."/>
            <person name="Bond P.L."/>
            <person name="Tyson G.W."/>
        </authorList>
    </citation>
    <scope>NUCLEOTIDE SEQUENCE [LARGE SCALE GENOMIC DNA]</scope>
    <source>
        <strain evidence="2">BA-92</strain>
    </source>
</reference>
<dbReference type="Pfam" id="PF13366">
    <property type="entry name" value="PDDEXK_3"/>
    <property type="match status" value="1"/>
</dbReference>
<sequence length="129" mass="14504">MGGDEQTFAIIGAAMTVHGELGHGFLEAVYQEALTFEFRNCGIPFARELELPVLYRGQRLNTGYRADFLCFDEVMVEVKALELLMTREASQVINYLKASARARGLLLNFGGRSLAHKRLVWTHALARTR</sequence>
<proteinExistence type="predicted"/>
<protein>
    <submittedName>
        <fullName evidence="1">GxxExxY protein</fullName>
    </submittedName>
</protein>